<dbReference type="EMBL" id="LT670849">
    <property type="protein sequence ID" value="SHN84966.1"/>
    <property type="molecule type" value="Genomic_DNA"/>
</dbReference>
<accession>A0A1M7UPZ1</accession>
<dbReference type="AlphaFoldDB" id="A0A1M7UPZ1"/>
<keyword evidence="2" id="KW-1185">Reference proteome</keyword>
<proteinExistence type="predicted"/>
<protein>
    <submittedName>
        <fullName evidence="1">Uncharacterized protein</fullName>
    </submittedName>
</protein>
<name>A0A1M7UPZ1_9BRAD</name>
<gene>
    <name evidence="1" type="ORF">SAMN05444170_6122</name>
</gene>
<evidence type="ECO:0000313" key="2">
    <source>
        <dbReference type="Proteomes" id="UP000184096"/>
    </source>
</evidence>
<sequence>MMVGEGVVFAFVNTCPRRSMIGESGKPVFATKITHQ</sequence>
<organism evidence="1 2">
    <name type="scientific">Bradyrhizobium erythrophlei</name>
    <dbReference type="NCBI Taxonomy" id="1437360"/>
    <lineage>
        <taxon>Bacteria</taxon>
        <taxon>Pseudomonadati</taxon>
        <taxon>Pseudomonadota</taxon>
        <taxon>Alphaproteobacteria</taxon>
        <taxon>Hyphomicrobiales</taxon>
        <taxon>Nitrobacteraceae</taxon>
        <taxon>Bradyrhizobium</taxon>
    </lineage>
</organism>
<reference evidence="2" key="1">
    <citation type="submission" date="2016-11" db="EMBL/GenBank/DDBJ databases">
        <authorList>
            <person name="Varghese N."/>
            <person name="Submissions S."/>
        </authorList>
    </citation>
    <scope>NUCLEOTIDE SEQUENCE [LARGE SCALE GENOMIC DNA]</scope>
    <source>
        <strain evidence="2">GAS401</strain>
    </source>
</reference>
<dbReference type="Proteomes" id="UP000184096">
    <property type="component" value="Chromosome I"/>
</dbReference>
<evidence type="ECO:0000313" key="1">
    <source>
        <dbReference type="EMBL" id="SHN84966.1"/>
    </source>
</evidence>